<comment type="similarity">
    <text evidence="1 3">Belongs to the type-B carboxylesterase/lipase family.</text>
</comment>
<feature type="non-terminal residue" evidence="6">
    <location>
        <position position="1"/>
    </location>
</feature>
<dbReference type="GO" id="GO:0016787">
    <property type="term" value="F:hydrolase activity"/>
    <property type="evidence" value="ECO:0007669"/>
    <property type="project" value="UniProtKB-KW"/>
</dbReference>
<sequence length="662" mass="70969">LLSLFSVFIFFVDTGKLTAVMKTLDCLTLAVAGLIPLSSAVLRSALAQDATANFLSSLVAEVRSLDSDSARPGSSHQPPLTVDLGYARYEGSNDPVSGVNIWKGIRYAAPPTGTLRWQPPQSPLPTATDTVMPATTFGLICPQNYPAVPGLPFIPGNEDCLSLNVYAPADARDLPVLVYIHGGGYGYGDGRQDMSEIISANENGFIAVVIQYRLGAFGFLSSADVRARGVVNAGLLDQAFALGWVQKFIGQFGGDRKRVTIAGESAGAGSVMYHALAVDGGLGTAIFTNASHPWIFKLNETSIAASLYLPFHYTHDAAFPTERYHAFAEKAGCSLSGDNLECLRGKDSMTLQQASANTTFEQTYGYWAFYPVTDGVYIRNLPSEQLSQKRVNGKRVLHNANEGPLFTPPNIMTVSDLTSWLALEFPNLSPSQIDEILAANPTKTGANDTRFETEGKTGLTAMDVSQSGTGQQQRANASSPAPSIMAQGYVDTQHNIYAEATFVCPGYWLSTAFTPNHASYHYQYSVPFASHTADITAYFGPATPNQGPDITLAIRKIWGNFVVTGNPSIANEIANGASSTDPAAPNGASNWPAWDEGEPKQANLNQTGGTAYRFVTQWGVSVTQFKGPGVRNEIKVVDADTWEGGRGGRCRLWRRLAASIPA</sequence>
<keyword evidence="7" id="KW-1185">Reference proteome</keyword>
<name>A0A167EAD6_COLIC</name>
<gene>
    <name evidence="6" type="ORF">CI238_09618</name>
</gene>
<accession>A0A167EAD6</accession>
<evidence type="ECO:0000259" key="5">
    <source>
        <dbReference type="Pfam" id="PF00135"/>
    </source>
</evidence>
<dbReference type="PROSITE" id="PS00122">
    <property type="entry name" value="CARBOXYLESTERASE_B_1"/>
    <property type="match status" value="1"/>
</dbReference>
<dbReference type="InterPro" id="IPR019826">
    <property type="entry name" value="Carboxylesterase_B_AS"/>
</dbReference>
<dbReference type="EC" id="3.1.1.-" evidence="3"/>
<evidence type="ECO:0000256" key="3">
    <source>
        <dbReference type="RuleBase" id="RU361235"/>
    </source>
</evidence>
<dbReference type="Gene3D" id="3.40.50.1820">
    <property type="entry name" value="alpha/beta hydrolase"/>
    <property type="match status" value="1"/>
</dbReference>
<protein>
    <recommendedName>
        <fullName evidence="3">Carboxylic ester hydrolase</fullName>
        <ecNumber evidence="3">3.1.1.-</ecNumber>
    </recommendedName>
</protein>
<dbReference type="STRING" id="1573173.A0A167EAD6"/>
<proteinExistence type="inferred from homology"/>
<dbReference type="SUPFAM" id="SSF53474">
    <property type="entry name" value="alpha/beta-Hydrolases"/>
    <property type="match status" value="1"/>
</dbReference>
<dbReference type="InterPro" id="IPR029058">
    <property type="entry name" value="AB_hydrolase_fold"/>
</dbReference>
<evidence type="ECO:0000313" key="7">
    <source>
        <dbReference type="Proteomes" id="UP000076584"/>
    </source>
</evidence>
<feature type="domain" description="Carboxylesterase type B" evidence="5">
    <location>
        <begin position="82"/>
        <end position="604"/>
    </location>
</feature>
<feature type="compositionally biased region" description="Polar residues" evidence="4">
    <location>
        <begin position="463"/>
        <end position="481"/>
    </location>
</feature>
<reference evidence="6 7" key="1">
    <citation type="submission" date="2015-06" db="EMBL/GenBank/DDBJ databases">
        <title>Survival trade-offs in plant roots during colonization by closely related pathogenic and mutualistic fungi.</title>
        <authorList>
            <person name="Hacquard S."/>
            <person name="Kracher B."/>
            <person name="Hiruma K."/>
            <person name="Weinman A."/>
            <person name="Muench P."/>
            <person name="Garrido Oter R."/>
            <person name="Ver Loren van Themaat E."/>
            <person name="Dallerey J.-F."/>
            <person name="Damm U."/>
            <person name="Henrissat B."/>
            <person name="Lespinet O."/>
            <person name="Thon M."/>
            <person name="Kemen E."/>
            <person name="McHardy A.C."/>
            <person name="Schulze-Lefert P."/>
            <person name="O'Connell R.J."/>
        </authorList>
    </citation>
    <scope>NUCLEOTIDE SEQUENCE [LARGE SCALE GENOMIC DNA]</scope>
    <source>
        <strain evidence="6 7">MAFF 238704</strain>
    </source>
</reference>
<dbReference type="InterPro" id="IPR002018">
    <property type="entry name" value="CarbesteraseB"/>
</dbReference>
<dbReference type="InterPro" id="IPR050309">
    <property type="entry name" value="Type-B_Carboxylest/Lipase"/>
</dbReference>
<dbReference type="ESTHER" id="9pezi-a0a167ead6">
    <property type="family name" value="Fungal_carboxylesterase_lipase"/>
</dbReference>
<keyword evidence="2 3" id="KW-0378">Hydrolase</keyword>
<feature type="region of interest" description="Disordered" evidence="4">
    <location>
        <begin position="462"/>
        <end position="481"/>
    </location>
</feature>
<dbReference type="Pfam" id="PF00135">
    <property type="entry name" value="COesterase"/>
    <property type="match status" value="1"/>
</dbReference>
<organism evidence="6 7">
    <name type="scientific">Colletotrichum incanum</name>
    <name type="common">Soybean anthracnose fungus</name>
    <dbReference type="NCBI Taxonomy" id="1573173"/>
    <lineage>
        <taxon>Eukaryota</taxon>
        <taxon>Fungi</taxon>
        <taxon>Dikarya</taxon>
        <taxon>Ascomycota</taxon>
        <taxon>Pezizomycotina</taxon>
        <taxon>Sordariomycetes</taxon>
        <taxon>Hypocreomycetidae</taxon>
        <taxon>Glomerellales</taxon>
        <taxon>Glomerellaceae</taxon>
        <taxon>Colletotrichum</taxon>
        <taxon>Colletotrichum spaethianum species complex</taxon>
    </lineage>
</organism>
<dbReference type="EMBL" id="LFIW01000765">
    <property type="protein sequence ID" value="KZL84886.1"/>
    <property type="molecule type" value="Genomic_DNA"/>
</dbReference>
<evidence type="ECO:0000313" key="6">
    <source>
        <dbReference type="EMBL" id="KZL84886.1"/>
    </source>
</evidence>
<dbReference type="PANTHER" id="PTHR11559">
    <property type="entry name" value="CARBOXYLESTERASE"/>
    <property type="match status" value="1"/>
</dbReference>
<evidence type="ECO:0000256" key="4">
    <source>
        <dbReference type="SAM" id="MobiDB-lite"/>
    </source>
</evidence>
<dbReference type="Proteomes" id="UP000076584">
    <property type="component" value="Unassembled WGS sequence"/>
</dbReference>
<comment type="caution">
    <text evidence="6">The sequence shown here is derived from an EMBL/GenBank/DDBJ whole genome shotgun (WGS) entry which is preliminary data.</text>
</comment>
<evidence type="ECO:0000256" key="2">
    <source>
        <dbReference type="ARBA" id="ARBA00022801"/>
    </source>
</evidence>
<dbReference type="AlphaFoldDB" id="A0A167EAD6"/>
<evidence type="ECO:0000256" key="1">
    <source>
        <dbReference type="ARBA" id="ARBA00005964"/>
    </source>
</evidence>